<dbReference type="InParanoid" id="K2R5K1"/>
<dbReference type="HOGENOM" id="CLU_627153_0_0_1"/>
<proteinExistence type="predicted"/>
<dbReference type="PANTHER" id="PTHR21015:SF22">
    <property type="entry name" value="GLYCOSYLTRANSFERASE"/>
    <property type="match status" value="1"/>
</dbReference>
<accession>K2R5K1</accession>
<evidence type="ECO:0000259" key="1">
    <source>
        <dbReference type="Pfam" id="PF06722"/>
    </source>
</evidence>
<evidence type="ECO:0000313" key="2">
    <source>
        <dbReference type="EMBL" id="EKG09448.1"/>
    </source>
</evidence>
<dbReference type="GO" id="GO:0016757">
    <property type="term" value="F:glycosyltransferase activity"/>
    <property type="evidence" value="ECO:0007669"/>
    <property type="project" value="TreeGrafter"/>
</dbReference>
<reference evidence="2 3" key="1">
    <citation type="journal article" date="2012" name="BMC Genomics">
        <title>Tools to kill: Genome of one of the most destructive plant pathogenic fungi Macrophomina phaseolina.</title>
        <authorList>
            <person name="Islam M.S."/>
            <person name="Haque M.S."/>
            <person name="Islam M.M."/>
            <person name="Emdad E.M."/>
            <person name="Halim A."/>
            <person name="Hossen Q.M.M."/>
            <person name="Hossain M.Z."/>
            <person name="Ahmed B."/>
            <person name="Rahim S."/>
            <person name="Rahman M.S."/>
            <person name="Alam M.M."/>
            <person name="Hou S."/>
            <person name="Wan X."/>
            <person name="Saito J.A."/>
            <person name="Alam M."/>
        </authorList>
    </citation>
    <scope>NUCLEOTIDE SEQUENCE [LARGE SCALE GENOMIC DNA]</scope>
    <source>
        <strain evidence="2 3">MS6</strain>
    </source>
</reference>
<feature type="domain" description="Erythromycin biosynthesis protein CIII-like C-terminal" evidence="1">
    <location>
        <begin position="283"/>
        <end position="381"/>
    </location>
</feature>
<keyword evidence="2" id="KW-0808">Transferase</keyword>
<name>K2R5K1_MACPH</name>
<dbReference type="STRING" id="1126212.K2R5K1"/>
<dbReference type="OrthoDB" id="5835829at2759"/>
<gene>
    <name evidence="2" type="ORF">MPH_13510</name>
</gene>
<protein>
    <submittedName>
        <fullName evidence="2">UDP-glucuronosyl/UDP-glucosyltransferase</fullName>
    </submittedName>
</protein>
<comment type="caution">
    <text evidence="2">The sequence shown here is derived from an EMBL/GenBank/DDBJ whole genome shotgun (WGS) entry which is preliminary data.</text>
</comment>
<organism evidence="2 3">
    <name type="scientific">Macrophomina phaseolina (strain MS6)</name>
    <name type="common">Charcoal rot fungus</name>
    <dbReference type="NCBI Taxonomy" id="1126212"/>
    <lineage>
        <taxon>Eukaryota</taxon>
        <taxon>Fungi</taxon>
        <taxon>Dikarya</taxon>
        <taxon>Ascomycota</taxon>
        <taxon>Pezizomycotina</taxon>
        <taxon>Dothideomycetes</taxon>
        <taxon>Dothideomycetes incertae sedis</taxon>
        <taxon>Botryosphaeriales</taxon>
        <taxon>Botryosphaeriaceae</taxon>
        <taxon>Macrophomina</taxon>
    </lineage>
</organism>
<dbReference type="SUPFAM" id="SSF53756">
    <property type="entry name" value="UDP-Glycosyltransferase/glycogen phosphorylase"/>
    <property type="match status" value="1"/>
</dbReference>
<dbReference type="Gene3D" id="3.40.50.2000">
    <property type="entry name" value="Glycogen Phosphorylase B"/>
    <property type="match status" value="2"/>
</dbReference>
<dbReference type="Proteomes" id="UP000007129">
    <property type="component" value="Unassembled WGS sequence"/>
</dbReference>
<dbReference type="VEuPathDB" id="FungiDB:MPH_13510"/>
<dbReference type="AlphaFoldDB" id="K2R5K1"/>
<evidence type="ECO:0000313" key="3">
    <source>
        <dbReference type="Proteomes" id="UP000007129"/>
    </source>
</evidence>
<dbReference type="InterPro" id="IPR010610">
    <property type="entry name" value="EryCIII-like_C"/>
</dbReference>
<sequence>MIEKAGFVIVPCQPRVEGRSVAEDLRWKLPELVGSERIGRDFIEGQLAAMRELRPDVVMHGMWPFASLAARMLGLPTIAFLPLPLHPTCLASGLVRDLPDSISVLTRLPRPLRQRLARAGSRLMTKAPIFHQQRLGAAASACGWANKGALSLFEAVQAKLTVVTDLPAFYTRCRLPDTFRLTGPVFASNSDAAYGGNTAELDPGIVAAMRRGGRPAILLTMGSSSTSELLFEAIRALARPQGSDGDCNLEDWNVVVLVSPSVCRLDEARTVAGDDLRFLVTDQFVPGPAVSTLADAVVTHGGQGTVQTAIAAGTPIVGVGLHMEQQTNLDHIMDAGAGIRIQLRRWRAPIIRRAVHNVLTNPAYRSRAAALAETMRTLDGPRTAAVRMWEFLLKL</sequence>
<dbReference type="PANTHER" id="PTHR21015">
    <property type="entry name" value="UDP-N-ACETYLGLUCOSAMINE--N-ACETYLMURAMYL-(PENTAPEPTIDE) PYROPHOSPHORYL-UNDECAPRENOL N-ACETYLGLUCOSAMINE TRANSFERASE 1"/>
    <property type="match status" value="1"/>
</dbReference>
<dbReference type="EMBL" id="AHHD01000662">
    <property type="protein sequence ID" value="EKG09448.1"/>
    <property type="molecule type" value="Genomic_DNA"/>
</dbReference>
<dbReference type="Pfam" id="PF06722">
    <property type="entry name" value="EryCIII-like_C"/>
    <property type="match status" value="1"/>
</dbReference>
<dbReference type="eggNOG" id="ENOG502SK7R">
    <property type="taxonomic scope" value="Eukaryota"/>
</dbReference>